<evidence type="ECO:0000313" key="2">
    <source>
        <dbReference type="EMBL" id="PKA67011.1"/>
    </source>
</evidence>
<dbReference type="AlphaFoldDB" id="A0A2I0BGU9"/>
<protein>
    <submittedName>
        <fullName evidence="2">Uncharacterized protein</fullName>
    </submittedName>
</protein>
<name>A0A2I0BGU9_9ASPA</name>
<organism evidence="2 3">
    <name type="scientific">Apostasia shenzhenica</name>
    <dbReference type="NCBI Taxonomy" id="1088818"/>
    <lineage>
        <taxon>Eukaryota</taxon>
        <taxon>Viridiplantae</taxon>
        <taxon>Streptophyta</taxon>
        <taxon>Embryophyta</taxon>
        <taxon>Tracheophyta</taxon>
        <taxon>Spermatophyta</taxon>
        <taxon>Magnoliopsida</taxon>
        <taxon>Liliopsida</taxon>
        <taxon>Asparagales</taxon>
        <taxon>Orchidaceae</taxon>
        <taxon>Apostasioideae</taxon>
        <taxon>Apostasia</taxon>
    </lineage>
</organism>
<dbReference type="Proteomes" id="UP000236161">
    <property type="component" value="Unassembled WGS sequence"/>
</dbReference>
<accession>A0A2I0BGU9</accession>
<sequence length="69" mass="6902">MLKLDVCCCCFFDELVAGAGNAATPFSGASVAEVFPEVRGPALAAGGTSAAASSERSSEAGRACEACRR</sequence>
<keyword evidence="3" id="KW-1185">Reference proteome</keyword>
<gene>
    <name evidence="2" type="ORF">AXF42_Ash004502</name>
</gene>
<evidence type="ECO:0000256" key="1">
    <source>
        <dbReference type="SAM" id="MobiDB-lite"/>
    </source>
</evidence>
<reference evidence="2 3" key="1">
    <citation type="journal article" date="2017" name="Nature">
        <title>The Apostasia genome and the evolution of orchids.</title>
        <authorList>
            <person name="Zhang G.Q."/>
            <person name="Liu K.W."/>
            <person name="Li Z."/>
            <person name="Lohaus R."/>
            <person name="Hsiao Y.Y."/>
            <person name="Niu S.C."/>
            <person name="Wang J.Y."/>
            <person name="Lin Y.C."/>
            <person name="Xu Q."/>
            <person name="Chen L.J."/>
            <person name="Yoshida K."/>
            <person name="Fujiwara S."/>
            <person name="Wang Z.W."/>
            <person name="Zhang Y.Q."/>
            <person name="Mitsuda N."/>
            <person name="Wang M."/>
            <person name="Liu G.H."/>
            <person name="Pecoraro L."/>
            <person name="Huang H.X."/>
            <person name="Xiao X.J."/>
            <person name="Lin M."/>
            <person name="Wu X.Y."/>
            <person name="Wu W.L."/>
            <person name="Chen Y.Y."/>
            <person name="Chang S.B."/>
            <person name="Sakamoto S."/>
            <person name="Ohme-Takagi M."/>
            <person name="Yagi M."/>
            <person name="Zeng S.J."/>
            <person name="Shen C.Y."/>
            <person name="Yeh C.M."/>
            <person name="Luo Y.B."/>
            <person name="Tsai W.C."/>
            <person name="Van de Peer Y."/>
            <person name="Liu Z.J."/>
        </authorList>
    </citation>
    <scope>NUCLEOTIDE SEQUENCE [LARGE SCALE GENOMIC DNA]</scope>
    <source>
        <strain evidence="3">cv. Shenzhen</strain>
        <tissue evidence="2">Stem</tissue>
    </source>
</reference>
<evidence type="ECO:0000313" key="3">
    <source>
        <dbReference type="Proteomes" id="UP000236161"/>
    </source>
</evidence>
<proteinExistence type="predicted"/>
<feature type="region of interest" description="Disordered" evidence="1">
    <location>
        <begin position="46"/>
        <end position="69"/>
    </location>
</feature>
<dbReference type="EMBL" id="KZ451883">
    <property type="protein sequence ID" value="PKA67011.1"/>
    <property type="molecule type" value="Genomic_DNA"/>
</dbReference>